<evidence type="ECO:0000313" key="1">
    <source>
        <dbReference type="EMBL" id="CAH2031876.1"/>
    </source>
</evidence>
<gene>
    <name evidence="1" type="ORF">GEAMG1_2041</name>
</gene>
<proteinExistence type="predicted"/>
<keyword evidence="2" id="KW-1185">Reference proteome</keyword>
<dbReference type="Proteomes" id="UP001295463">
    <property type="component" value="Chromosome"/>
</dbReference>
<reference evidence="1 2" key="1">
    <citation type="submission" date="2022-03" db="EMBL/GenBank/DDBJ databases">
        <authorList>
            <person name="Koch H."/>
        </authorList>
    </citation>
    <scope>NUCLEOTIDE SEQUENCE [LARGE SCALE GENOMIC DNA]</scope>
    <source>
        <strain evidence="1 2">G1</strain>
    </source>
</reference>
<organism evidence="1 2">
    <name type="scientific">Trichlorobacter ammonificans</name>
    <dbReference type="NCBI Taxonomy" id="2916410"/>
    <lineage>
        <taxon>Bacteria</taxon>
        <taxon>Pseudomonadati</taxon>
        <taxon>Thermodesulfobacteriota</taxon>
        <taxon>Desulfuromonadia</taxon>
        <taxon>Geobacterales</taxon>
        <taxon>Geobacteraceae</taxon>
        <taxon>Trichlorobacter</taxon>
    </lineage>
</organism>
<name>A0ABM9D9H0_9BACT</name>
<dbReference type="EMBL" id="OW150024">
    <property type="protein sequence ID" value="CAH2031876.1"/>
    <property type="molecule type" value="Genomic_DNA"/>
</dbReference>
<accession>A0ABM9D9H0</accession>
<dbReference type="RefSeq" id="WP_305732667.1">
    <property type="nucleotide sequence ID" value="NZ_OW150024.1"/>
</dbReference>
<sequence length="513" mass="57035">MRDTEADVGIKDIIEFYIRIDDSARAKSDIAKLSSSDKARAFALIAHSGASREFKIEIARYFVNDLDAHIRRKAELLLEDLVPGWVADPASSILQVIRSAEHKGAARRNAAVRFLFGIVDVDSLRITLTSLLSSSNRAHLAEIIEIVEQYIVESDDEQEQVKIFNACLDIVISDEIDMAVKHHASNLLSAFFRKVESTSLGEHLKAKYIERQTEKAESVYSFLCSGSCLLTAEYLEDLLRPLQEGCRPYQLKVLAYFAYLLGQLHDGAGAAACIDTMAGTWAAEVVGTTERLSFFRRTIIKAVEELWNSTRDDEVRDAIIGVVYAGHADKGGLLRIVGEKLATLPPETEAADKMQRLLRCFLKAGEEETLKVRAARLLIGCDGVRERLAGLQFLRRCLDGALRDVPVDELRADLTGCAAAVDEQERVLAGLLLFLLEPRQVPSDEAVLRQLLQLLRTIVEQEAVSDGMRAVMVAALQTLKETAALEEKLRTAVAYLVFKLEHPDAKPTWDQLQ</sequence>
<dbReference type="InterPro" id="IPR016024">
    <property type="entry name" value="ARM-type_fold"/>
</dbReference>
<protein>
    <submittedName>
        <fullName evidence="1">Uncharacterized protein</fullName>
    </submittedName>
</protein>
<dbReference type="SUPFAM" id="SSF48371">
    <property type="entry name" value="ARM repeat"/>
    <property type="match status" value="1"/>
</dbReference>
<evidence type="ECO:0000313" key="2">
    <source>
        <dbReference type="Proteomes" id="UP001295463"/>
    </source>
</evidence>